<gene>
    <name evidence="2" type="ORF">Nepgr_019938</name>
</gene>
<feature type="compositionally biased region" description="Basic residues" evidence="1">
    <location>
        <begin position="1"/>
        <end position="19"/>
    </location>
</feature>
<evidence type="ECO:0000313" key="2">
    <source>
        <dbReference type="EMBL" id="GMH18097.1"/>
    </source>
</evidence>
<comment type="caution">
    <text evidence="2">The sequence shown here is derived from an EMBL/GenBank/DDBJ whole genome shotgun (WGS) entry which is preliminary data.</text>
</comment>
<dbReference type="Proteomes" id="UP001279734">
    <property type="component" value="Unassembled WGS sequence"/>
</dbReference>
<proteinExistence type="predicted"/>
<name>A0AAD3SW61_NEPGR</name>
<evidence type="ECO:0000256" key="1">
    <source>
        <dbReference type="SAM" id="MobiDB-lite"/>
    </source>
</evidence>
<accession>A0AAD3SW61</accession>
<evidence type="ECO:0000313" key="3">
    <source>
        <dbReference type="Proteomes" id="UP001279734"/>
    </source>
</evidence>
<feature type="region of interest" description="Disordered" evidence="1">
    <location>
        <begin position="1"/>
        <end position="24"/>
    </location>
</feature>
<organism evidence="2 3">
    <name type="scientific">Nepenthes gracilis</name>
    <name type="common">Slender pitcher plant</name>
    <dbReference type="NCBI Taxonomy" id="150966"/>
    <lineage>
        <taxon>Eukaryota</taxon>
        <taxon>Viridiplantae</taxon>
        <taxon>Streptophyta</taxon>
        <taxon>Embryophyta</taxon>
        <taxon>Tracheophyta</taxon>
        <taxon>Spermatophyta</taxon>
        <taxon>Magnoliopsida</taxon>
        <taxon>eudicotyledons</taxon>
        <taxon>Gunneridae</taxon>
        <taxon>Pentapetalae</taxon>
        <taxon>Caryophyllales</taxon>
        <taxon>Nepenthaceae</taxon>
        <taxon>Nepenthes</taxon>
    </lineage>
</organism>
<sequence length="96" mass="11160">MGGSRSRARWRSRAHGRARRREERTRWVEREMPIGVLWDILSSGSAEVGSLCDPRHRATSACKEDEVLATSAVRKMRYYFFRSKEDEDWATSAIRA</sequence>
<dbReference type="AlphaFoldDB" id="A0AAD3SW61"/>
<protein>
    <submittedName>
        <fullName evidence="2">Uncharacterized protein</fullName>
    </submittedName>
</protein>
<keyword evidence="3" id="KW-1185">Reference proteome</keyword>
<reference evidence="2" key="1">
    <citation type="submission" date="2023-05" db="EMBL/GenBank/DDBJ databases">
        <title>Nepenthes gracilis genome sequencing.</title>
        <authorList>
            <person name="Fukushima K."/>
        </authorList>
    </citation>
    <scope>NUCLEOTIDE SEQUENCE</scope>
    <source>
        <strain evidence="2">SING2019-196</strain>
    </source>
</reference>
<dbReference type="EMBL" id="BSYO01000018">
    <property type="protein sequence ID" value="GMH18097.1"/>
    <property type="molecule type" value="Genomic_DNA"/>
</dbReference>